<gene>
    <name evidence="2" type="ORF">SAMN00808754_3145</name>
</gene>
<dbReference type="EMBL" id="LT838272">
    <property type="protein sequence ID" value="SMB99895.1"/>
    <property type="molecule type" value="Genomic_DNA"/>
</dbReference>
<evidence type="ECO:0000259" key="1">
    <source>
        <dbReference type="Pfam" id="PF07992"/>
    </source>
</evidence>
<evidence type="ECO:0000313" key="2">
    <source>
        <dbReference type="EMBL" id="SMB99895.1"/>
    </source>
</evidence>
<evidence type="ECO:0000313" key="3">
    <source>
        <dbReference type="Proteomes" id="UP000192569"/>
    </source>
</evidence>
<organism evidence="2 3">
    <name type="scientific">Thermanaeromonas toyohensis ToBE</name>
    <dbReference type="NCBI Taxonomy" id="698762"/>
    <lineage>
        <taxon>Bacteria</taxon>
        <taxon>Bacillati</taxon>
        <taxon>Bacillota</taxon>
        <taxon>Clostridia</taxon>
        <taxon>Neomoorellales</taxon>
        <taxon>Neomoorellaceae</taxon>
        <taxon>Thermanaeromonas</taxon>
    </lineage>
</organism>
<dbReference type="STRING" id="698762.SAMN00808754_3145"/>
<dbReference type="GO" id="GO:0016491">
    <property type="term" value="F:oxidoreductase activity"/>
    <property type="evidence" value="ECO:0007669"/>
    <property type="project" value="InterPro"/>
</dbReference>
<dbReference type="Proteomes" id="UP000192569">
    <property type="component" value="Chromosome I"/>
</dbReference>
<dbReference type="PRINTS" id="PR00368">
    <property type="entry name" value="FADPNR"/>
</dbReference>
<dbReference type="PANTHER" id="PTHR43755">
    <property type="match status" value="1"/>
</dbReference>
<sequence length="379" mass="42767">MTKRIVIVGGGVAGTMVANRLAKSMVKEVYDGELEIVLITNTAQHIYQPGFLFIAFNEGFMDQFKKEEKYLLHPRINLVIDEAKIIDVKGYKVITERQSFDYDFLVIATGSYPDMNSVPGLAEAGHTFYTPDGAVKLREAMLNFKGGTLLLTIDVPHKCPVAPLEFIFMADDFYRELGIRDKVKLKYTYPIGRVHSMEAIASWAVQEFDRRGIEYEVFFNLEKVDPEKKIAYNMDGSEHPFDLLVSIPAHRGAQVIKDSGLGDEDGFIPTDRYTLKMEGQDNVYVVGDATNLPVSKAGSTAHYEADIVVKNIISEVKGIPASHRYDGKAFCFIETGLKEATYITFNYEQPPRLSPPSEMLHWFKLSYNEIYWLAARGIL</sequence>
<dbReference type="Pfam" id="PF07992">
    <property type="entry name" value="Pyr_redox_2"/>
    <property type="match status" value="1"/>
</dbReference>
<dbReference type="OrthoDB" id="9781621at2"/>
<keyword evidence="3" id="KW-1185">Reference proteome</keyword>
<dbReference type="RefSeq" id="WP_084666794.1">
    <property type="nucleotide sequence ID" value="NZ_LT838272.1"/>
</dbReference>
<accession>A0A1W1W2Q8</accession>
<dbReference type="SUPFAM" id="SSF51905">
    <property type="entry name" value="FAD/NAD(P)-binding domain"/>
    <property type="match status" value="2"/>
</dbReference>
<reference evidence="2 3" key="1">
    <citation type="submission" date="2017-04" db="EMBL/GenBank/DDBJ databases">
        <authorList>
            <person name="Afonso C.L."/>
            <person name="Miller P.J."/>
            <person name="Scott M.A."/>
            <person name="Spackman E."/>
            <person name="Goraichik I."/>
            <person name="Dimitrov K.M."/>
            <person name="Suarez D.L."/>
            <person name="Swayne D.E."/>
        </authorList>
    </citation>
    <scope>NUCLEOTIDE SEQUENCE [LARGE SCALE GENOMIC DNA]</scope>
    <source>
        <strain evidence="2 3">ToBE</strain>
    </source>
</reference>
<name>A0A1W1W2Q8_9FIRM</name>
<dbReference type="PANTHER" id="PTHR43755:SF1">
    <property type="entry name" value="FAD-DEPENDENT PYRIDINE NUCLEOTIDE-DISULPHIDE OXIDOREDUCTASE"/>
    <property type="match status" value="1"/>
</dbReference>
<dbReference type="InterPro" id="IPR052541">
    <property type="entry name" value="SQRD"/>
</dbReference>
<protein>
    <submittedName>
        <fullName evidence="2">Sulfide:quinone oxidoreductase</fullName>
    </submittedName>
</protein>
<feature type="domain" description="FAD/NAD(P)-binding" evidence="1">
    <location>
        <begin position="4"/>
        <end position="140"/>
    </location>
</feature>
<dbReference type="Gene3D" id="3.50.50.60">
    <property type="entry name" value="FAD/NAD(P)-binding domain"/>
    <property type="match status" value="2"/>
</dbReference>
<dbReference type="InterPro" id="IPR023753">
    <property type="entry name" value="FAD/NAD-binding_dom"/>
</dbReference>
<dbReference type="AlphaFoldDB" id="A0A1W1W2Q8"/>
<dbReference type="InterPro" id="IPR036188">
    <property type="entry name" value="FAD/NAD-bd_sf"/>
</dbReference>
<proteinExistence type="predicted"/>